<feature type="domain" description="Cyclin-like" evidence="3">
    <location>
        <begin position="321"/>
        <end position="407"/>
    </location>
</feature>
<dbReference type="SMART" id="SM00385">
    <property type="entry name" value="CYCLIN"/>
    <property type="match status" value="1"/>
</dbReference>
<dbReference type="AlphaFoldDB" id="A0AAN7DAS8"/>
<dbReference type="CDD" id="cd20556">
    <property type="entry name" value="CYCLIN_CABLES"/>
    <property type="match status" value="1"/>
</dbReference>
<feature type="region of interest" description="Disordered" evidence="2">
    <location>
        <begin position="281"/>
        <end position="301"/>
    </location>
</feature>
<feature type="compositionally biased region" description="Acidic residues" evidence="2">
    <location>
        <begin position="231"/>
        <end position="244"/>
    </location>
</feature>
<organism evidence="4 5">
    <name type="scientific">Mucor velutinosus</name>
    <dbReference type="NCBI Taxonomy" id="708070"/>
    <lineage>
        <taxon>Eukaryota</taxon>
        <taxon>Fungi</taxon>
        <taxon>Fungi incertae sedis</taxon>
        <taxon>Mucoromycota</taxon>
        <taxon>Mucoromycotina</taxon>
        <taxon>Mucoromycetes</taxon>
        <taxon>Mucorales</taxon>
        <taxon>Mucorineae</taxon>
        <taxon>Mucoraceae</taxon>
        <taxon>Mucor</taxon>
    </lineage>
</organism>
<dbReference type="InterPro" id="IPR013763">
    <property type="entry name" value="Cyclin-like_dom"/>
</dbReference>
<keyword evidence="4" id="KW-0762">Sugar transport</keyword>
<dbReference type="EMBL" id="JASEJX010000016">
    <property type="protein sequence ID" value="KAK4514051.1"/>
    <property type="molecule type" value="Genomic_DNA"/>
</dbReference>
<dbReference type="PANTHER" id="PTHR22896">
    <property type="entry name" value="CDK5 AND ABL1 ENZYME SUBSTRATE 1"/>
    <property type="match status" value="1"/>
</dbReference>
<protein>
    <submittedName>
        <fullName evidence="4">High affinity glucose transporter</fullName>
    </submittedName>
</protein>
<keyword evidence="1" id="KW-0195">Cyclin</keyword>
<dbReference type="GO" id="GO:0051726">
    <property type="term" value="P:regulation of cell cycle"/>
    <property type="evidence" value="ECO:0007669"/>
    <property type="project" value="InterPro"/>
</dbReference>
<comment type="similarity">
    <text evidence="1">Belongs to the cyclin family.</text>
</comment>
<feature type="compositionally biased region" description="Basic and acidic residues" evidence="2">
    <location>
        <begin position="135"/>
        <end position="152"/>
    </location>
</feature>
<dbReference type="PANTHER" id="PTHR22896:SF0">
    <property type="entry name" value="CYCLIN N-TERMINAL DOMAIN-CONTAINING PROTEIN"/>
    <property type="match status" value="1"/>
</dbReference>
<gene>
    <name evidence="4" type="primary">HGT1</name>
    <name evidence="4" type="ORF">ATC70_006059</name>
</gene>
<reference evidence="4 5" key="1">
    <citation type="submission" date="2022-11" db="EMBL/GenBank/DDBJ databases">
        <title>Mucor velutinosus strain NIH1002 WGS.</title>
        <authorList>
            <person name="Subramanian P."/>
            <person name="Mullikin J.C."/>
            <person name="Segre J.A."/>
            <person name="Zelazny A.M."/>
        </authorList>
    </citation>
    <scope>NUCLEOTIDE SEQUENCE [LARGE SCALE GENOMIC DNA]</scope>
    <source>
        <strain evidence="4 5">NIH1002</strain>
    </source>
</reference>
<name>A0AAN7DAS8_9FUNG</name>
<dbReference type="InterPro" id="IPR006671">
    <property type="entry name" value="Cyclin_N"/>
</dbReference>
<feature type="region of interest" description="Disordered" evidence="2">
    <location>
        <begin position="39"/>
        <end position="58"/>
    </location>
</feature>
<feature type="region of interest" description="Disordered" evidence="2">
    <location>
        <begin position="119"/>
        <end position="166"/>
    </location>
</feature>
<dbReference type="InterPro" id="IPR036915">
    <property type="entry name" value="Cyclin-like_sf"/>
</dbReference>
<feature type="region of interest" description="Disordered" evidence="2">
    <location>
        <begin position="230"/>
        <end position="249"/>
    </location>
</feature>
<dbReference type="Proteomes" id="UP001304243">
    <property type="component" value="Unassembled WGS sequence"/>
</dbReference>
<comment type="caution">
    <text evidence="4">The sequence shown here is derived from an EMBL/GenBank/DDBJ whole genome shotgun (WGS) entry which is preliminary data.</text>
</comment>
<evidence type="ECO:0000256" key="2">
    <source>
        <dbReference type="SAM" id="MobiDB-lite"/>
    </source>
</evidence>
<accession>A0AAN7DAS8</accession>
<evidence type="ECO:0000313" key="5">
    <source>
        <dbReference type="Proteomes" id="UP001304243"/>
    </source>
</evidence>
<dbReference type="Pfam" id="PF00134">
    <property type="entry name" value="Cyclin_N"/>
    <property type="match status" value="1"/>
</dbReference>
<dbReference type="InterPro" id="IPR012388">
    <property type="entry name" value="CABLES1/2"/>
</dbReference>
<dbReference type="SUPFAM" id="SSF47954">
    <property type="entry name" value="Cyclin-like"/>
    <property type="match status" value="1"/>
</dbReference>
<evidence type="ECO:0000259" key="3">
    <source>
        <dbReference type="SMART" id="SM00385"/>
    </source>
</evidence>
<sequence length="452" mass="51771">MGTTKKRPTSKRNNSRQAALSFLTNITLGSEHEVPKLASPTTLNYSDHDTAPKNPNLTRYGTLSVAPTPVKMYPLESSDSNSTMEENTPITLTVNTSRNFTPIERRRCRRASTSDNFYHRRLSSSDSNTSSSEIVQHKLTREDSERPIASEKIKRRSDHQATSNSETTASMSFMSVFRYYKGIIRQPRRKADLHYYHRHYPSYFHQHLSSMNAKHRKGISYGHFLLHASEGEDEDDEDDEETAEDSAQSEVLPQLQKLVYDPYYINDDLRLLQQTNMLPQSSGASITRSSPPLSKQKSNELFQQSHPDVQITLSKINAIKTHLLNIGKQVDLEISSIAHAFVYFEKLIQKQIVTKQNRKLLGACCLFLAIKVNEPKGLKFDTLLEAISAELYVNSKDIRSHEFAVFADLEFNLYVPEREFMPHFDSIVQTWKIQCIEDYLGPVPFYMFTANE</sequence>
<evidence type="ECO:0000256" key="1">
    <source>
        <dbReference type="RuleBase" id="RU000383"/>
    </source>
</evidence>
<evidence type="ECO:0000313" key="4">
    <source>
        <dbReference type="EMBL" id="KAK4514051.1"/>
    </source>
</evidence>
<dbReference type="GeneID" id="89949745"/>
<dbReference type="RefSeq" id="XP_064680717.1">
    <property type="nucleotide sequence ID" value="XM_064825340.1"/>
</dbReference>
<proteinExistence type="inferred from homology"/>
<keyword evidence="5" id="KW-1185">Reference proteome</keyword>
<keyword evidence="4" id="KW-0813">Transport</keyword>
<dbReference type="Gene3D" id="1.10.472.10">
    <property type="entry name" value="Cyclin-like"/>
    <property type="match status" value="1"/>
</dbReference>